<dbReference type="Pfam" id="PF06835">
    <property type="entry name" value="LptC"/>
    <property type="match status" value="1"/>
</dbReference>
<name>A0ABS5QDE5_9PROT</name>
<dbReference type="InterPro" id="IPR010664">
    <property type="entry name" value="LipoPS_assembly_LptC-rel"/>
</dbReference>
<comment type="caution">
    <text evidence="2">The sequence shown here is derived from an EMBL/GenBank/DDBJ whole genome shotgun (WGS) entry which is preliminary data.</text>
</comment>
<keyword evidence="1" id="KW-1133">Transmembrane helix</keyword>
<feature type="transmembrane region" description="Helical" evidence="1">
    <location>
        <begin position="47"/>
        <end position="66"/>
    </location>
</feature>
<organism evidence="2 3">
    <name type="scientific">Roseococcus pinisoli</name>
    <dbReference type="NCBI Taxonomy" id="2835040"/>
    <lineage>
        <taxon>Bacteria</taxon>
        <taxon>Pseudomonadati</taxon>
        <taxon>Pseudomonadota</taxon>
        <taxon>Alphaproteobacteria</taxon>
        <taxon>Acetobacterales</taxon>
        <taxon>Roseomonadaceae</taxon>
        <taxon>Roseococcus</taxon>
    </lineage>
</organism>
<evidence type="ECO:0000313" key="3">
    <source>
        <dbReference type="Proteomes" id="UP000766336"/>
    </source>
</evidence>
<protein>
    <submittedName>
        <fullName evidence="2">LPS export ABC transporter periplasmic protein LptC</fullName>
    </submittedName>
</protein>
<gene>
    <name evidence="2" type="primary">lptC</name>
    <name evidence="2" type="ORF">KHU32_11420</name>
</gene>
<dbReference type="Gene3D" id="2.60.450.10">
    <property type="entry name" value="Lipopolysaccharide (LPS) transport protein A like domain"/>
    <property type="match status" value="1"/>
</dbReference>
<dbReference type="RefSeq" id="WP_213670215.1">
    <property type="nucleotide sequence ID" value="NZ_JAHCDA010000002.1"/>
</dbReference>
<proteinExistence type="predicted"/>
<dbReference type="Proteomes" id="UP000766336">
    <property type="component" value="Unassembled WGS sequence"/>
</dbReference>
<evidence type="ECO:0000313" key="2">
    <source>
        <dbReference type="EMBL" id="MBS7811547.1"/>
    </source>
</evidence>
<keyword evidence="3" id="KW-1185">Reference proteome</keyword>
<evidence type="ECO:0000256" key="1">
    <source>
        <dbReference type="SAM" id="Phobius"/>
    </source>
</evidence>
<accession>A0ABS5QDE5</accession>
<dbReference type="EMBL" id="JAHCDA010000002">
    <property type="protein sequence ID" value="MBS7811547.1"/>
    <property type="molecule type" value="Genomic_DNA"/>
</dbReference>
<dbReference type="InterPro" id="IPR026265">
    <property type="entry name" value="LptC"/>
</dbReference>
<dbReference type="NCBIfam" id="TIGR04409">
    <property type="entry name" value="LptC_YrbK"/>
    <property type="match status" value="1"/>
</dbReference>
<sequence length="226" mass="25176">MSEKVHRTDFGAPLHERRRVLTPSRQRHVPTAGSIDRRHRLVQAMKLLLPLAAAGLLGLLLLWPEFEGNDGRLSFRRGPAMVPEALQLVAPRFQGIDDLGRPYTITARVARQVGQEELMLLDRPQADILLNDGAWVYIEADNGRYDKPAQHLDLEGNVRIFHDTGLLFRTEAASVQIDQGSADGNRPTRAQGSFGTIESEGFELRDRGAVMIFTGKAHAVLEGRQQ</sequence>
<keyword evidence="1" id="KW-0472">Membrane</keyword>
<reference evidence="2 3" key="1">
    <citation type="submission" date="2021-05" db="EMBL/GenBank/DDBJ databases">
        <title>Roseococcus sp. XZZS9, whole genome shotgun sequencing project.</title>
        <authorList>
            <person name="Zhao G."/>
            <person name="Shen L."/>
        </authorList>
    </citation>
    <scope>NUCLEOTIDE SEQUENCE [LARGE SCALE GENOMIC DNA]</scope>
    <source>
        <strain evidence="2 3">XZZS9</strain>
    </source>
</reference>
<keyword evidence="1" id="KW-0812">Transmembrane</keyword>